<organism evidence="7 8">
    <name type="scientific">Candidatus Nitrospira neomarina</name>
    <dbReference type="NCBI Taxonomy" id="3020899"/>
    <lineage>
        <taxon>Bacteria</taxon>
        <taxon>Pseudomonadati</taxon>
        <taxon>Nitrospirota</taxon>
        <taxon>Nitrospiria</taxon>
        <taxon>Nitrospirales</taxon>
        <taxon>Nitrospiraceae</taxon>
        <taxon>Nitrospira</taxon>
    </lineage>
</organism>
<accession>A0AA96JVM6</accession>
<dbReference type="GO" id="GO:0071949">
    <property type="term" value="F:FAD binding"/>
    <property type="evidence" value="ECO:0007669"/>
    <property type="project" value="InterPro"/>
</dbReference>
<dbReference type="GO" id="GO:0080049">
    <property type="term" value="F:L-gulono-1,4-lactone dehydrogenase activity"/>
    <property type="evidence" value="ECO:0007669"/>
    <property type="project" value="TreeGrafter"/>
</dbReference>
<evidence type="ECO:0000256" key="5">
    <source>
        <dbReference type="SAM" id="SignalP"/>
    </source>
</evidence>
<evidence type="ECO:0000256" key="2">
    <source>
        <dbReference type="ARBA" id="ARBA00022827"/>
    </source>
</evidence>
<evidence type="ECO:0000256" key="3">
    <source>
        <dbReference type="ARBA" id="ARBA00023002"/>
    </source>
</evidence>
<dbReference type="PROSITE" id="PS51387">
    <property type="entry name" value="FAD_PCMH"/>
    <property type="match status" value="1"/>
</dbReference>
<dbReference type="PANTHER" id="PTHR43762:SF1">
    <property type="entry name" value="D-ARABINONO-1,4-LACTONE OXIDASE"/>
    <property type="match status" value="1"/>
</dbReference>
<evidence type="ECO:0000256" key="1">
    <source>
        <dbReference type="ARBA" id="ARBA00022630"/>
    </source>
</evidence>
<dbReference type="PANTHER" id="PTHR43762">
    <property type="entry name" value="L-GULONOLACTONE OXIDASE"/>
    <property type="match status" value="1"/>
</dbReference>
<feature type="compositionally biased region" description="Low complexity" evidence="4">
    <location>
        <begin position="474"/>
        <end position="488"/>
    </location>
</feature>
<dbReference type="Pfam" id="PF04030">
    <property type="entry name" value="ALO"/>
    <property type="match status" value="1"/>
</dbReference>
<dbReference type="Proteomes" id="UP001302494">
    <property type="component" value="Chromosome"/>
</dbReference>
<dbReference type="Gene3D" id="1.10.45.10">
    <property type="entry name" value="Vanillyl-alcohol Oxidase, Chain A, domain 4"/>
    <property type="match status" value="1"/>
</dbReference>
<dbReference type="Gene3D" id="3.30.465.10">
    <property type="match status" value="1"/>
</dbReference>
<keyword evidence="8" id="KW-1185">Reference proteome</keyword>
<dbReference type="EMBL" id="CP116968">
    <property type="protein sequence ID" value="WNM61872.1"/>
    <property type="molecule type" value="Genomic_DNA"/>
</dbReference>
<evidence type="ECO:0000313" key="7">
    <source>
        <dbReference type="EMBL" id="WNM61872.1"/>
    </source>
</evidence>
<evidence type="ECO:0000259" key="6">
    <source>
        <dbReference type="PROSITE" id="PS51387"/>
    </source>
</evidence>
<proteinExistence type="predicted"/>
<keyword evidence="5" id="KW-0732">Signal</keyword>
<dbReference type="InterPro" id="IPR010031">
    <property type="entry name" value="FAD_lactone_oxidase-like"/>
</dbReference>
<evidence type="ECO:0000313" key="8">
    <source>
        <dbReference type="Proteomes" id="UP001302494"/>
    </source>
</evidence>
<dbReference type="InterPro" id="IPR016166">
    <property type="entry name" value="FAD-bd_PCMH"/>
</dbReference>
<feature type="chain" id="PRO_5041707964" evidence="5">
    <location>
        <begin position="26"/>
        <end position="498"/>
    </location>
</feature>
<dbReference type="InterPro" id="IPR007173">
    <property type="entry name" value="ALO_C"/>
</dbReference>
<dbReference type="GO" id="GO:0016020">
    <property type="term" value="C:membrane"/>
    <property type="evidence" value="ECO:0007669"/>
    <property type="project" value="InterPro"/>
</dbReference>
<reference evidence="7 8" key="1">
    <citation type="submission" date="2023-01" db="EMBL/GenBank/DDBJ databases">
        <title>Cultivation and genomic characterization of new, ubiquitous marine nitrite-oxidizing bacteria from the Nitrospirales.</title>
        <authorList>
            <person name="Mueller A.J."/>
            <person name="Daebeler A."/>
            <person name="Herbold C.W."/>
            <person name="Kirkegaard R.H."/>
            <person name="Daims H."/>
        </authorList>
    </citation>
    <scope>NUCLEOTIDE SEQUENCE [LARGE SCALE GENOMIC DNA]</scope>
    <source>
        <strain evidence="7 8">DK</strain>
    </source>
</reference>
<dbReference type="AlphaFoldDB" id="A0AA96JVM6"/>
<feature type="region of interest" description="Disordered" evidence="4">
    <location>
        <begin position="474"/>
        <end position="498"/>
    </location>
</feature>
<dbReference type="GO" id="GO:0003885">
    <property type="term" value="F:D-arabinono-1,4-lactone oxidase activity"/>
    <property type="evidence" value="ECO:0007669"/>
    <property type="project" value="InterPro"/>
</dbReference>
<keyword evidence="3" id="KW-0560">Oxidoreductase</keyword>
<dbReference type="SUPFAM" id="SSF55103">
    <property type="entry name" value="FAD-linked oxidases, C-terminal domain"/>
    <property type="match status" value="1"/>
</dbReference>
<keyword evidence="2" id="KW-0274">FAD</keyword>
<dbReference type="InterPro" id="IPR016169">
    <property type="entry name" value="FAD-bd_PCMH_sub2"/>
</dbReference>
<dbReference type="KEGG" id="nneo:PQG83_19335"/>
<feature type="signal peptide" evidence="5">
    <location>
        <begin position="1"/>
        <end position="25"/>
    </location>
</feature>
<sequence>MLIRHCAASILALVLQGAWVFPATAAPATVNDVTLINPISVDEIVIPRTVEEVREFVLTHRGPISIGGGHFSMGGQTASEHTLHLDMRGLNRIVAYSPATKTITVEAGITWRAIQETVDHDNLAVKIMQSYANFTVGGSLSVNVHGRYVGQGPLIGSVKGIKVVLADGQLVEATPTQRSEIFFGCIGGYGGLGVIVEATLELAENQKVERSVQTMPVNQYKDFFFRTIKPSTTAIFHNGDIYPPAYDEVLSITWSATDKPVTVGERLPPIQRHYWFDQLTYYWLSELPLGKWFRQSIFDPLRFRGNEIVWRNYEASYDVRQLEPRSRETSTYVLQEYFIPVGRFDEFLPKMAEIFTRYDVNIMNVSIRHANPDQGSLLAWAREEVFAFVVYYKQGTAQHEKTTVGVWTREMINVILSVGGTYYLPYQIHATDEQFQRAYPRAKEWFALKQRLDPDNRFRNKLWDRYYQPPATTPISTATLTPTATSTSRQDVKKNSRP</sequence>
<dbReference type="SUPFAM" id="SSF56176">
    <property type="entry name" value="FAD-binding/transporter-associated domain-like"/>
    <property type="match status" value="1"/>
</dbReference>
<dbReference type="InterPro" id="IPR016171">
    <property type="entry name" value="Vanillyl_alc_oxidase_C-sub2"/>
</dbReference>
<protein>
    <submittedName>
        <fullName evidence="7">FAD-binding oxidoreductase</fullName>
    </submittedName>
</protein>
<keyword evidence="1" id="KW-0285">Flavoprotein</keyword>
<gene>
    <name evidence="7" type="ORF">PQG83_19335</name>
</gene>
<evidence type="ECO:0000256" key="4">
    <source>
        <dbReference type="SAM" id="MobiDB-lite"/>
    </source>
</evidence>
<dbReference type="InterPro" id="IPR036318">
    <property type="entry name" value="FAD-bd_PCMH-like_sf"/>
</dbReference>
<dbReference type="InterPro" id="IPR006094">
    <property type="entry name" value="Oxid_FAD_bind_N"/>
</dbReference>
<feature type="domain" description="FAD-binding PCMH-type" evidence="6">
    <location>
        <begin position="37"/>
        <end position="205"/>
    </location>
</feature>
<name>A0AA96JVM6_9BACT</name>
<dbReference type="Pfam" id="PF01565">
    <property type="entry name" value="FAD_binding_4"/>
    <property type="match status" value="1"/>
</dbReference>
<dbReference type="InterPro" id="IPR016164">
    <property type="entry name" value="FAD-linked_Oxase-like_C"/>
</dbReference>